<organism evidence="1 2">
    <name type="scientific">Araneus ventricosus</name>
    <name type="common">Orbweaver spider</name>
    <name type="synonym">Epeira ventricosa</name>
    <dbReference type="NCBI Taxonomy" id="182803"/>
    <lineage>
        <taxon>Eukaryota</taxon>
        <taxon>Metazoa</taxon>
        <taxon>Ecdysozoa</taxon>
        <taxon>Arthropoda</taxon>
        <taxon>Chelicerata</taxon>
        <taxon>Arachnida</taxon>
        <taxon>Araneae</taxon>
        <taxon>Araneomorphae</taxon>
        <taxon>Entelegynae</taxon>
        <taxon>Araneoidea</taxon>
        <taxon>Araneidae</taxon>
        <taxon>Araneus</taxon>
    </lineage>
</organism>
<dbReference type="PANTHER" id="PTHR47326">
    <property type="entry name" value="TRANSPOSABLE ELEMENT TC3 TRANSPOSASE-LIKE PROTEIN"/>
    <property type="match status" value="1"/>
</dbReference>
<keyword evidence="2" id="KW-1185">Reference proteome</keyword>
<reference evidence="1 2" key="1">
    <citation type="journal article" date="2019" name="Sci. Rep.">
        <title>Orb-weaving spider Araneus ventricosus genome elucidates the spidroin gene catalogue.</title>
        <authorList>
            <person name="Kono N."/>
            <person name="Nakamura H."/>
            <person name="Ohtoshi R."/>
            <person name="Moran D.A.P."/>
            <person name="Shinohara A."/>
            <person name="Yoshida Y."/>
            <person name="Fujiwara M."/>
            <person name="Mori M."/>
            <person name="Tomita M."/>
            <person name="Arakawa K."/>
        </authorList>
    </citation>
    <scope>NUCLEOTIDE SEQUENCE [LARGE SCALE GENOMIC DNA]</scope>
</reference>
<protein>
    <recommendedName>
        <fullName evidence="3">Tc1-like transposase DDE domain-containing protein</fullName>
    </recommendedName>
</protein>
<name>A0A4Y2CSR7_ARAVE</name>
<dbReference type="AlphaFoldDB" id="A0A4Y2CSR7"/>
<dbReference type="PANTHER" id="PTHR47326:SF1">
    <property type="entry name" value="HTH PSQ-TYPE DOMAIN-CONTAINING PROTEIN"/>
    <property type="match status" value="1"/>
</dbReference>
<accession>A0A4Y2CSR7</accession>
<dbReference type="InterPro" id="IPR036397">
    <property type="entry name" value="RNaseH_sf"/>
</dbReference>
<dbReference type="OrthoDB" id="6436917at2759"/>
<dbReference type="Proteomes" id="UP000499080">
    <property type="component" value="Unassembled WGS sequence"/>
</dbReference>
<dbReference type="GO" id="GO:0003676">
    <property type="term" value="F:nucleic acid binding"/>
    <property type="evidence" value="ECO:0007669"/>
    <property type="project" value="InterPro"/>
</dbReference>
<dbReference type="Gene3D" id="3.30.420.10">
    <property type="entry name" value="Ribonuclease H-like superfamily/Ribonuclease H"/>
    <property type="match status" value="1"/>
</dbReference>
<comment type="caution">
    <text evidence="1">The sequence shown here is derived from an EMBL/GenBank/DDBJ whole genome shotgun (WGS) entry which is preliminary data.</text>
</comment>
<sequence>MDFSCRVEFVSWFLQHNAVNPDFGATVLFTDECTFTREGAFNTHNHHVWTDVNPLATYSHAHQRRFSINVWAGIIGDHLLGPYLLPERLNGGKYLTFLQQVLPNMLNDVPTHIRRVMWFQQDGAPAQYVRDLRNYFDITFPNR</sequence>
<proteinExistence type="predicted"/>
<dbReference type="EMBL" id="BGPR01000227">
    <property type="protein sequence ID" value="GBM06325.1"/>
    <property type="molecule type" value="Genomic_DNA"/>
</dbReference>
<evidence type="ECO:0000313" key="1">
    <source>
        <dbReference type="EMBL" id="GBM06325.1"/>
    </source>
</evidence>
<evidence type="ECO:0008006" key="3">
    <source>
        <dbReference type="Google" id="ProtNLM"/>
    </source>
</evidence>
<evidence type="ECO:0000313" key="2">
    <source>
        <dbReference type="Proteomes" id="UP000499080"/>
    </source>
</evidence>
<gene>
    <name evidence="1" type="ORF">AVEN_121371_1</name>
</gene>